<name>A0ABQ4D0P8_9ACTN</name>
<evidence type="ECO:0000256" key="1">
    <source>
        <dbReference type="SAM" id="Phobius"/>
    </source>
</evidence>
<sequence>MLTTTDDAAPTLPAATPPRGWRVLAVVGLLGAGAILGAGGMWLADDPYLARTEHLVGTVTWSNQETRLVAFRADGDEQRRYPSKGDVFYSIIADNWEDAGGTVHGDSTYPTCLAEAADVHRRVELDVLHRATAGQHVEHVAVHVRCLD</sequence>
<keyword evidence="1" id="KW-0812">Transmembrane</keyword>
<organism evidence="2 3">
    <name type="scientific">Asanoa siamensis</name>
    <dbReference type="NCBI Taxonomy" id="926357"/>
    <lineage>
        <taxon>Bacteria</taxon>
        <taxon>Bacillati</taxon>
        <taxon>Actinomycetota</taxon>
        <taxon>Actinomycetes</taxon>
        <taxon>Micromonosporales</taxon>
        <taxon>Micromonosporaceae</taxon>
        <taxon>Asanoa</taxon>
    </lineage>
</organism>
<gene>
    <name evidence="2" type="ORF">Asi02nite_66330</name>
</gene>
<evidence type="ECO:0000313" key="3">
    <source>
        <dbReference type="Proteomes" id="UP000604117"/>
    </source>
</evidence>
<feature type="transmembrane region" description="Helical" evidence="1">
    <location>
        <begin position="20"/>
        <end position="44"/>
    </location>
</feature>
<keyword evidence="1" id="KW-0472">Membrane</keyword>
<reference evidence="2 3" key="1">
    <citation type="submission" date="2021-01" db="EMBL/GenBank/DDBJ databases">
        <title>Whole genome shotgun sequence of Asanoa siamensis NBRC 107932.</title>
        <authorList>
            <person name="Komaki H."/>
            <person name="Tamura T."/>
        </authorList>
    </citation>
    <scope>NUCLEOTIDE SEQUENCE [LARGE SCALE GENOMIC DNA]</scope>
    <source>
        <strain evidence="2 3">NBRC 107932</strain>
    </source>
</reference>
<dbReference type="RefSeq" id="WP_203717970.1">
    <property type="nucleotide sequence ID" value="NZ_BONE01000079.1"/>
</dbReference>
<keyword evidence="3" id="KW-1185">Reference proteome</keyword>
<dbReference type="Proteomes" id="UP000604117">
    <property type="component" value="Unassembled WGS sequence"/>
</dbReference>
<protein>
    <submittedName>
        <fullName evidence="2">Uncharacterized protein</fullName>
    </submittedName>
</protein>
<keyword evidence="1" id="KW-1133">Transmembrane helix</keyword>
<proteinExistence type="predicted"/>
<dbReference type="EMBL" id="BONE01000079">
    <property type="protein sequence ID" value="GIF77115.1"/>
    <property type="molecule type" value="Genomic_DNA"/>
</dbReference>
<accession>A0ABQ4D0P8</accession>
<evidence type="ECO:0000313" key="2">
    <source>
        <dbReference type="EMBL" id="GIF77115.1"/>
    </source>
</evidence>
<comment type="caution">
    <text evidence="2">The sequence shown here is derived from an EMBL/GenBank/DDBJ whole genome shotgun (WGS) entry which is preliminary data.</text>
</comment>